<proteinExistence type="predicted"/>
<dbReference type="VEuPathDB" id="FungiDB:PYU1_G012303"/>
<dbReference type="PANTHER" id="PTHR13520">
    <property type="entry name" value="RAD50-INTERACTING PROTEIN 1 RINT-1"/>
    <property type="match status" value="1"/>
</dbReference>
<dbReference type="Pfam" id="PF04437">
    <property type="entry name" value="RINT1_TIP1"/>
    <property type="match status" value="1"/>
</dbReference>
<dbReference type="GO" id="GO:0006890">
    <property type="term" value="P:retrograde vesicle-mediated transport, Golgi to endoplasmic reticulum"/>
    <property type="evidence" value="ECO:0007669"/>
    <property type="project" value="InterPro"/>
</dbReference>
<dbReference type="GO" id="GO:0006888">
    <property type="term" value="P:endoplasmic reticulum to Golgi vesicle-mediated transport"/>
    <property type="evidence" value="ECO:0007669"/>
    <property type="project" value="InterPro"/>
</dbReference>
<dbReference type="PROSITE" id="PS51386">
    <property type="entry name" value="RINT1_TIP20"/>
    <property type="match status" value="1"/>
</dbReference>
<dbReference type="GO" id="GO:0070939">
    <property type="term" value="C:Dsl1/NZR complex"/>
    <property type="evidence" value="ECO:0007669"/>
    <property type="project" value="InterPro"/>
</dbReference>
<dbReference type="STRING" id="431595.K3X530"/>
<organism evidence="2 3">
    <name type="scientific">Globisporangium ultimum (strain ATCC 200006 / CBS 805.95 / DAOM BR144)</name>
    <name type="common">Pythium ultimum</name>
    <dbReference type="NCBI Taxonomy" id="431595"/>
    <lineage>
        <taxon>Eukaryota</taxon>
        <taxon>Sar</taxon>
        <taxon>Stramenopiles</taxon>
        <taxon>Oomycota</taxon>
        <taxon>Peronosporomycetes</taxon>
        <taxon>Pythiales</taxon>
        <taxon>Pythiaceae</taxon>
        <taxon>Globisporangium</taxon>
    </lineage>
</organism>
<keyword evidence="1" id="KW-0175">Coiled coil</keyword>
<dbReference type="OMA" id="AQVVWIC"/>
<reference evidence="3" key="2">
    <citation type="submission" date="2010-04" db="EMBL/GenBank/DDBJ databases">
        <authorList>
            <person name="Buell R."/>
            <person name="Hamilton J."/>
            <person name="Hostetler J."/>
        </authorList>
    </citation>
    <scope>NUCLEOTIDE SEQUENCE [LARGE SCALE GENOMIC DNA]</scope>
    <source>
        <strain evidence="3">DAOM:BR144</strain>
    </source>
</reference>
<evidence type="ECO:0000313" key="2">
    <source>
        <dbReference type="EnsemblProtists" id="PYU1_T012329"/>
    </source>
</evidence>
<dbReference type="PANTHER" id="PTHR13520:SF0">
    <property type="entry name" value="RAD50-INTERACTING PROTEIN 1"/>
    <property type="match status" value="1"/>
</dbReference>
<reference evidence="2" key="3">
    <citation type="submission" date="2015-02" db="UniProtKB">
        <authorList>
            <consortium name="EnsemblProtists"/>
        </authorList>
    </citation>
    <scope>IDENTIFICATION</scope>
    <source>
        <strain evidence="2">DAOM BR144</strain>
    </source>
</reference>
<dbReference type="EMBL" id="GL376608">
    <property type="status" value="NOT_ANNOTATED_CDS"/>
    <property type="molecule type" value="Genomic_DNA"/>
</dbReference>
<evidence type="ECO:0000313" key="3">
    <source>
        <dbReference type="Proteomes" id="UP000019132"/>
    </source>
</evidence>
<protein>
    <submittedName>
        <fullName evidence="2">Uncharacterized protein</fullName>
    </submittedName>
</protein>
<dbReference type="HOGENOM" id="CLU_015036_0_0_1"/>
<dbReference type="AlphaFoldDB" id="K3X530"/>
<dbReference type="Gene3D" id="1.20.58.1420">
    <property type="entry name" value="Dsl1p vesicle tethering complex, Tip20p subunit, domain B"/>
    <property type="match status" value="1"/>
</dbReference>
<dbReference type="GO" id="GO:0060628">
    <property type="term" value="P:regulation of ER to Golgi vesicle-mediated transport"/>
    <property type="evidence" value="ECO:0007669"/>
    <property type="project" value="TreeGrafter"/>
</dbReference>
<dbReference type="InParanoid" id="K3X530"/>
<keyword evidence="3" id="KW-1185">Reference proteome</keyword>
<evidence type="ECO:0000256" key="1">
    <source>
        <dbReference type="SAM" id="Coils"/>
    </source>
</evidence>
<dbReference type="InterPro" id="IPR007528">
    <property type="entry name" value="RINT1_Tip20"/>
</dbReference>
<reference evidence="3" key="1">
    <citation type="journal article" date="2010" name="Genome Biol.">
        <title>Genome sequence of the necrotrophic plant pathogen Pythium ultimum reveals original pathogenicity mechanisms and effector repertoire.</title>
        <authorList>
            <person name="Levesque C.A."/>
            <person name="Brouwer H."/>
            <person name="Cano L."/>
            <person name="Hamilton J.P."/>
            <person name="Holt C."/>
            <person name="Huitema E."/>
            <person name="Raffaele S."/>
            <person name="Robideau G.P."/>
            <person name="Thines M."/>
            <person name="Win J."/>
            <person name="Zerillo M.M."/>
            <person name="Beakes G.W."/>
            <person name="Boore J.L."/>
            <person name="Busam D."/>
            <person name="Dumas B."/>
            <person name="Ferriera S."/>
            <person name="Fuerstenberg S.I."/>
            <person name="Gachon C.M."/>
            <person name="Gaulin E."/>
            <person name="Govers F."/>
            <person name="Grenville-Briggs L."/>
            <person name="Horner N."/>
            <person name="Hostetler J."/>
            <person name="Jiang R.H."/>
            <person name="Johnson J."/>
            <person name="Krajaejun T."/>
            <person name="Lin H."/>
            <person name="Meijer H.J."/>
            <person name="Moore B."/>
            <person name="Morris P."/>
            <person name="Phuntmart V."/>
            <person name="Puiu D."/>
            <person name="Shetty J."/>
            <person name="Stajich J.E."/>
            <person name="Tripathy S."/>
            <person name="Wawra S."/>
            <person name="van West P."/>
            <person name="Whitty B.R."/>
            <person name="Coutinho P.M."/>
            <person name="Henrissat B."/>
            <person name="Martin F."/>
            <person name="Thomas P.D."/>
            <person name="Tyler B.M."/>
            <person name="De Vries R.P."/>
            <person name="Kamoun S."/>
            <person name="Yandell M."/>
            <person name="Tisserat N."/>
            <person name="Buell C.R."/>
        </authorList>
    </citation>
    <scope>NUCLEOTIDE SEQUENCE</scope>
    <source>
        <strain evidence="3">DAOM:BR144</strain>
    </source>
</reference>
<dbReference type="eggNOG" id="KOG2218">
    <property type="taxonomic scope" value="Eukaryota"/>
</dbReference>
<dbReference type="EnsemblProtists" id="PYU1_T012329">
    <property type="protein sequence ID" value="PYU1_T012329"/>
    <property type="gene ID" value="PYU1_G012303"/>
</dbReference>
<feature type="coiled-coil region" evidence="1">
    <location>
        <begin position="221"/>
        <end position="274"/>
    </location>
</feature>
<sequence length="902" mass="101251">MAHVALFPHAGEGERRSSSALLQALSHQVLSGLPTVARRVDIDLQATAGEPRERGGGDEESAYEWEHVSSALRSLHAVTKQKAEDTSAHLAMMDAQVQQQLESLRVTVADGEDRESAASRCSSSSADETIQAVRFDVNDLMGELKDSESHFRDVAKLVAPSMHKLQSLEARAAYFEAALEVERRSQEAKTQAMRATSDALGAFAAFAVYVHTLPQEYTYIKQEAERRIAALTNDLKTYAVEKLQSALERIAWPVELTAEDLQSKEEELNEIAQSFSYLLTLQLSQQKIDSRQGFEDDGSNANLWSMDCLLDSILVRFRYHFERLESQTNRLAKPEWVFSHILSQVREHAPFLGRAISPELEKQKHVLDCSDAQVLLLRALISAAQRKFRAEIPSLVAQKALFCHTLDEVLLFEQAIDDEFGYSSWANTNRKVFPRCLDVFTEEMDIFIAWTSVDVAYAREVLANVIFENEEKAWEFDGGDGNATWEPDETETNIPRCVLHFTSLLDFMCRRFAFMASEEHRYLYLTQVHQLLLKDFLRECERRARTIDMHTTVSEHFVVANAAQYVAKVLSAWEQTSMFIELTNKVVQSEKSRSQVLKIHLEYSKSVLKNAAQAASIAVLAREEAAAVHHAIAGPGSLIGPAAAFSAAYSVGSKTVKNLLGRSEDVAVEETKPRENQLVEPALEEIEDDEALIFSRSIFERQIADFKSLHRRLLKSAAGAVLSMFHRDIKLYTQRQDPAAVLQKDVSPELRTSFTLLKCVFDSAKKVLVVGSQSHLSKDVASSVDELFFAAITRSSEGFHQQSAAHALTSMARDQFGFDMSVLTSIFESIDGKSKKYLRRISDLRNLFNLEGSKVRELRNVLDNQGGSSDMEQVSTVLEVCRVHTMTPEQVFNVCSQILDQD</sequence>
<dbReference type="InterPro" id="IPR042042">
    <property type="entry name" value="Tip20p_domB"/>
</dbReference>
<accession>K3X530</accession>
<dbReference type="Proteomes" id="UP000019132">
    <property type="component" value="Unassembled WGS sequence"/>
</dbReference>
<name>K3X530_GLOUD</name>